<proteinExistence type="predicted"/>
<feature type="chain" id="PRO_5045977205" description="Lipoprotein" evidence="2">
    <location>
        <begin position="20"/>
        <end position="938"/>
    </location>
</feature>
<dbReference type="PANTHER" id="PTHR41339:SF1">
    <property type="entry name" value="SECRETED PROTEIN"/>
    <property type="match status" value="1"/>
</dbReference>
<evidence type="ECO:0000256" key="2">
    <source>
        <dbReference type="SAM" id="SignalP"/>
    </source>
</evidence>
<evidence type="ECO:0008006" key="5">
    <source>
        <dbReference type="Google" id="ProtNLM"/>
    </source>
</evidence>
<accession>A0ABZ0JX50</accession>
<feature type="region of interest" description="Disordered" evidence="1">
    <location>
        <begin position="748"/>
        <end position="770"/>
    </location>
</feature>
<evidence type="ECO:0000313" key="3">
    <source>
        <dbReference type="EMBL" id="WOT04121.1"/>
    </source>
</evidence>
<keyword evidence="4" id="KW-1185">Reference proteome</keyword>
<dbReference type="PANTHER" id="PTHR41339">
    <property type="entry name" value="LIPL48"/>
    <property type="match status" value="1"/>
</dbReference>
<keyword evidence="2" id="KW-0732">Signal</keyword>
<organism evidence="3 4">
    <name type="scientific">Shewanella youngdeokensis</name>
    <dbReference type="NCBI Taxonomy" id="2999068"/>
    <lineage>
        <taxon>Bacteria</taxon>
        <taxon>Pseudomonadati</taxon>
        <taxon>Pseudomonadota</taxon>
        <taxon>Gammaproteobacteria</taxon>
        <taxon>Alteromonadales</taxon>
        <taxon>Shewanellaceae</taxon>
        <taxon>Shewanella</taxon>
    </lineage>
</organism>
<feature type="signal peptide" evidence="2">
    <location>
        <begin position="1"/>
        <end position="19"/>
    </location>
</feature>
<name>A0ABZ0JX50_9GAMM</name>
<dbReference type="EMBL" id="CP136522">
    <property type="protein sequence ID" value="WOT04121.1"/>
    <property type="molecule type" value="Genomic_DNA"/>
</dbReference>
<evidence type="ECO:0000313" key="4">
    <source>
        <dbReference type="Proteomes" id="UP001529491"/>
    </source>
</evidence>
<reference evidence="3 4" key="1">
    <citation type="submission" date="2023-10" db="EMBL/GenBank/DDBJ databases">
        <title>Complete genome sequence of Shewanella sp. DAU334.</title>
        <authorList>
            <person name="Lee Y.-S."/>
            <person name="Jeong H.-R."/>
            <person name="Hwang E.-J."/>
            <person name="Choi Y.-L."/>
            <person name="Kim G.-D."/>
        </authorList>
    </citation>
    <scope>NUCLEOTIDE SEQUENCE [LARGE SCALE GENOMIC DNA]</scope>
    <source>
        <strain evidence="3 4">DAU334</strain>
    </source>
</reference>
<evidence type="ECO:0000256" key="1">
    <source>
        <dbReference type="SAM" id="MobiDB-lite"/>
    </source>
</evidence>
<sequence length="938" mass="98032">MYLNNIFKLGALSAALALAGCGGDININTGSEEVVTVPSTPTQSAQELAYSGFATQNTSLSVDGKEVWTLSGTLVPSTESATLGSGDTGGQDANKIVLGNDVVWELDGAVIAGGDKENSIELEVRAGTKIIGGSDSYLVVSRDSTINAEGSETQPIVFTSKESALGQEGQAGQWGGLVLLGNAPVNSCPDLTACDAAFEVGNHNYGGDDTEDSSGTLKYIRVEFGGFKINDTQEMNGVSFAAVGSGTVVDHLQVHLNNDDGVEFWGGNVSISNVVLTENFDDSLDWTNGWQGSAQHVYIRQADNGSNRGIEADSNSDANAEPQSLPVLANVTIDVANGANSGGDAAEGILFRKGTGAHTYNMLVKGDVDSGECLEINDDNTVLSAEGAQLTMNNSLIDCVEPFKNAKADEAEGRSLSLDVEAWFLAQEGNLTGAADLTDYMPNSASVALTAGAENLSNVDARLEDAPYIGAFDGENDWTTGWTTGIHDSDSTEPQALPVLTSCPVGTTAETVVAGIYKDTNVNLVCTLEGNVTSNVTLLAGQNVMYKIDGGAVVVGGDNSDSATLGIQAGATLFATDNSYIAVSRGSKIMAQGSADYPIEMTSEQDVLMGAEGARGQWGGLVLLGNGLTNKCTDANECDVAFEVGDFPYGGNDNSDSSGQVSYVVVKYAGFKVNDTQEMNGISFAAVGSGTQVDHIQVHANGDDGVEFWGGAVNLKYVYLTHNFDDSLDWTNGWQGKAQFVHITHEDGSANRGIEGDSHKGTGDTPMSKPTISNITIEPGADIENASGDKGEGILLRVATAASLNNLLVQGRKGAEATTESGECLELDGTYAELVDNVNSNELTISHAVIDCNEPFKYSSDNTATTDAIDVETWFTAQSGNSTAAVTITDGIPAVTETQLIGAGKDMSSEDSFFESTDYIGAFDGQTDWREGWTYSPK</sequence>
<dbReference type="Proteomes" id="UP001529491">
    <property type="component" value="Chromosome"/>
</dbReference>
<feature type="compositionally biased region" description="Basic and acidic residues" evidence="1">
    <location>
        <begin position="748"/>
        <end position="762"/>
    </location>
</feature>
<gene>
    <name evidence="3" type="ORF">RGE70_12355</name>
</gene>
<dbReference type="RefSeq" id="WP_310471750.1">
    <property type="nucleotide sequence ID" value="NZ_CP136522.1"/>
</dbReference>
<protein>
    <recommendedName>
        <fullName evidence="5">Lipoprotein</fullName>
    </recommendedName>
</protein>